<proteinExistence type="inferred from homology"/>
<organism evidence="2 3">
    <name type="scientific">Stylosanthes scabra</name>
    <dbReference type="NCBI Taxonomy" id="79078"/>
    <lineage>
        <taxon>Eukaryota</taxon>
        <taxon>Viridiplantae</taxon>
        <taxon>Streptophyta</taxon>
        <taxon>Embryophyta</taxon>
        <taxon>Tracheophyta</taxon>
        <taxon>Spermatophyta</taxon>
        <taxon>Magnoliopsida</taxon>
        <taxon>eudicotyledons</taxon>
        <taxon>Gunneridae</taxon>
        <taxon>Pentapetalae</taxon>
        <taxon>rosids</taxon>
        <taxon>fabids</taxon>
        <taxon>Fabales</taxon>
        <taxon>Fabaceae</taxon>
        <taxon>Papilionoideae</taxon>
        <taxon>50 kb inversion clade</taxon>
        <taxon>dalbergioids sensu lato</taxon>
        <taxon>Dalbergieae</taxon>
        <taxon>Pterocarpus clade</taxon>
        <taxon>Stylosanthes</taxon>
    </lineage>
</organism>
<dbReference type="PANTHER" id="PTHR45642:SF52">
    <property type="entry name" value="GDSL-LIKE LIPASE_ACYLHYDROLASE"/>
    <property type="match status" value="1"/>
</dbReference>
<protein>
    <recommendedName>
        <fullName evidence="4">GDSL esterase/lipase</fullName>
    </recommendedName>
</protein>
<dbReference type="PROSITE" id="PS01098">
    <property type="entry name" value="LIPASE_GDSL_SER"/>
    <property type="match status" value="1"/>
</dbReference>
<evidence type="ECO:0008006" key="4">
    <source>
        <dbReference type="Google" id="ProtNLM"/>
    </source>
</evidence>
<evidence type="ECO:0000313" key="2">
    <source>
        <dbReference type="EMBL" id="MED6180791.1"/>
    </source>
</evidence>
<evidence type="ECO:0000256" key="1">
    <source>
        <dbReference type="ARBA" id="ARBA00008668"/>
    </source>
</evidence>
<dbReference type="InterPro" id="IPR001087">
    <property type="entry name" value="GDSL"/>
</dbReference>
<accession>A0ABU6W7L0</accession>
<sequence>MVANMFRIATAGANGKYPALFAFGDSILDTGNNNNLQTLTKSNFPPNGRNFIGGQPTGRFSDGKVLSDVIAGALGIKETLPAYLDPNLRNEELSTGVCFASLQLAQETMISPQIYRSGVLQQGAQLQNFREYITRLKAVVGEERANNITSNALYLISAGNNDIAITYSSTIKRNMPFPLYAWRTAGGGPLRLCAENANEQAQLFNARLASTVTFCNALFLHLPFNSLMSILHSLISYKILQLQGFLMWQTDVVGKDKLRWQPPVPYLLVLVQILNHTFSGTLVIQLKERMRL</sequence>
<dbReference type="Proteomes" id="UP001341840">
    <property type="component" value="Unassembled WGS sequence"/>
</dbReference>
<dbReference type="Pfam" id="PF00657">
    <property type="entry name" value="Lipase_GDSL"/>
    <property type="match status" value="1"/>
</dbReference>
<reference evidence="2 3" key="1">
    <citation type="journal article" date="2023" name="Plants (Basel)">
        <title>Bridging the Gap: Combining Genomics and Transcriptomics Approaches to Understand Stylosanthes scabra, an Orphan Legume from the Brazilian Caatinga.</title>
        <authorList>
            <person name="Ferreira-Neto J.R.C."/>
            <person name="da Silva M.D."/>
            <person name="Binneck E."/>
            <person name="de Melo N.F."/>
            <person name="da Silva R.H."/>
            <person name="de Melo A.L.T.M."/>
            <person name="Pandolfi V."/>
            <person name="Bustamante F.O."/>
            <person name="Brasileiro-Vidal A.C."/>
            <person name="Benko-Iseppon A.M."/>
        </authorList>
    </citation>
    <scope>NUCLEOTIDE SEQUENCE [LARGE SCALE GENOMIC DNA]</scope>
    <source>
        <tissue evidence="2">Leaves</tissue>
    </source>
</reference>
<dbReference type="Gene3D" id="3.40.50.1110">
    <property type="entry name" value="SGNH hydrolase"/>
    <property type="match status" value="1"/>
</dbReference>
<dbReference type="InterPro" id="IPR008265">
    <property type="entry name" value="Lipase_GDSL_AS"/>
</dbReference>
<dbReference type="InterPro" id="IPR050592">
    <property type="entry name" value="GDSL_lipolytic_enzyme"/>
</dbReference>
<dbReference type="PANTHER" id="PTHR45642">
    <property type="entry name" value="GDSL ESTERASE/LIPASE EXL3"/>
    <property type="match status" value="1"/>
</dbReference>
<dbReference type="EMBL" id="JASCZI010181278">
    <property type="protein sequence ID" value="MED6180791.1"/>
    <property type="molecule type" value="Genomic_DNA"/>
</dbReference>
<name>A0ABU6W7L0_9FABA</name>
<comment type="similarity">
    <text evidence="1">Belongs to the 'GDSL' lipolytic enzyme family.</text>
</comment>
<comment type="caution">
    <text evidence="2">The sequence shown here is derived from an EMBL/GenBank/DDBJ whole genome shotgun (WGS) entry which is preliminary data.</text>
</comment>
<evidence type="ECO:0000313" key="3">
    <source>
        <dbReference type="Proteomes" id="UP001341840"/>
    </source>
</evidence>
<keyword evidence="3" id="KW-1185">Reference proteome</keyword>
<gene>
    <name evidence="2" type="ORF">PIB30_013683</name>
</gene>
<dbReference type="InterPro" id="IPR036514">
    <property type="entry name" value="SGNH_hydro_sf"/>
</dbReference>